<comment type="caution">
    <text evidence="1">The sequence shown here is derived from an EMBL/GenBank/DDBJ whole genome shotgun (WGS) entry which is preliminary data.</text>
</comment>
<protein>
    <submittedName>
        <fullName evidence="1">Uncharacterized protein</fullName>
    </submittedName>
</protein>
<keyword evidence="2" id="KW-1185">Reference proteome</keyword>
<sequence>MPRALMTAIPTLPAHCTLPSLMYDTLRRRSISGLTIDLGRG</sequence>
<organism evidence="1 2">
    <name type="scientific">Streptomyces gibsoniae</name>
    <dbReference type="NCBI Taxonomy" id="3075529"/>
    <lineage>
        <taxon>Bacteria</taxon>
        <taxon>Bacillati</taxon>
        <taxon>Actinomycetota</taxon>
        <taxon>Actinomycetes</taxon>
        <taxon>Kitasatosporales</taxon>
        <taxon>Streptomycetaceae</taxon>
        <taxon>Streptomyces</taxon>
    </lineage>
</organism>
<dbReference type="RefSeq" id="WP_311698805.1">
    <property type="nucleotide sequence ID" value="NZ_JAVREY010000051.1"/>
</dbReference>
<dbReference type="EMBL" id="JAVREY010000051">
    <property type="protein sequence ID" value="MDT0467347.1"/>
    <property type="molecule type" value="Genomic_DNA"/>
</dbReference>
<name>A0ABU2U298_9ACTN</name>
<evidence type="ECO:0000313" key="1">
    <source>
        <dbReference type="EMBL" id="MDT0467347.1"/>
    </source>
</evidence>
<proteinExistence type="predicted"/>
<evidence type="ECO:0000313" key="2">
    <source>
        <dbReference type="Proteomes" id="UP001183809"/>
    </source>
</evidence>
<accession>A0ABU2U298</accession>
<gene>
    <name evidence="1" type="ORF">RM764_30855</name>
</gene>
<reference evidence="2" key="1">
    <citation type="submission" date="2023-07" db="EMBL/GenBank/DDBJ databases">
        <title>30 novel species of actinomycetes from the DSMZ collection.</title>
        <authorList>
            <person name="Nouioui I."/>
        </authorList>
    </citation>
    <scope>NUCLEOTIDE SEQUENCE [LARGE SCALE GENOMIC DNA]</scope>
    <source>
        <strain evidence="2">DSM 41699</strain>
    </source>
</reference>
<dbReference type="Proteomes" id="UP001183809">
    <property type="component" value="Unassembled WGS sequence"/>
</dbReference>